<protein>
    <recommendedName>
        <fullName evidence="1">NmrA-like domain-containing protein</fullName>
    </recommendedName>
</protein>
<dbReference type="InterPro" id="IPR036291">
    <property type="entry name" value="NAD(P)-bd_dom_sf"/>
</dbReference>
<evidence type="ECO:0000313" key="3">
    <source>
        <dbReference type="Proteomes" id="UP000612746"/>
    </source>
</evidence>
<name>A0A8H7PUQ5_9FUNG</name>
<comment type="caution">
    <text evidence="2">The sequence shown here is derived from an EMBL/GenBank/DDBJ whole genome shotgun (WGS) entry which is preliminary data.</text>
</comment>
<dbReference type="SUPFAM" id="SSF51735">
    <property type="entry name" value="NAD(P)-binding Rossmann-fold domains"/>
    <property type="match status" value="1"/>
</dbReference>
<dbReference type="InterPro" id="IPR051604">
    <property type="entry name" value="Ergot_Alk_Oxidoreductase"/>
</dbReference>
<evidence type="ECO:0000313" key="2">
    <source>
        <dbReference type="EMBL" id="KAG2180687.1"/>
    </source>
</evidence>
<evidence type="ECO:0000259" key="1">
    <source>
        <dbReference type="Pfam" id="PF05368"/>
    </source>
</evidence>
<gene>
    <name evidence="2" type="ORF">INT44_003694</name>
</gene>
<dbReference type="PANTHER" id="PTHR43162">
    <property type="match status" value="1"/>
</dbReference>
<organism evidence="2 3">
    <name type="scientific">Umbelopsis vinacea</name>
    <dbReference type="NCBI Taxonomy" id="44442"/>
    <lineage>
        <taxon>Eukaryota</taxon>
        <taxon>Fungi</taxon>
        <taxon>Fungi incertae sedis</taxon>
        <taxon>Mucoromycota</taxon>
        <taxon>Mucoromycotina</taxon>
        <taxon>Umbelopsidomycetes</taxon>
        <taxon>Umbelopsidales</taxon>
        <taxon>Umbelopsidaceae</taxon>
        <taxon>Umbelopsis</taxon>
    </lineage>
</organism>
<dbReference type="Gene3D" id="3.90.25.10">
    <property type="entry name" value="UDP-galactose 4-epimerase, domain 1"/>
    <property type="match status" value="1"/>
</dbReference>
<dbReference type="InterPro" id="IPR008030">
    <property type="entry name" value="NmrA-like"/>
</dbReference>
<accession>A0A8H7PUQ5</accession>
<dbReference type="EMBL" id="JAEPRA010000009">
    <property type="protein sequence ID" value="KAG2180687.1"/>
    <property type="molecule type" value="Genomic_DNA"/>
</dbReference>
<proteinExistence type="predicted"/>
<dbReference type="AlphaFoldDB" id="A0A8H7PUQ5"/>
<dbReference type="Proteomes" id="UP000612746">
    <property type="component" value="Unassembled WGS sequence"/>
</dbReference>
<dbReference type="OrthoDB" id="10254221at2759"/>
<dbReference type="Gene3D" id="3.40.50.720">
    <property type="entry name" value="NAD(P)-binding Rossmann-like Domain"/>
    <property type="match status" value="1"/>
</dbReference>
<dbReference type="Pfam" id="PF05368">
    <property type="entry name" value="NmrA"/>
    <property type="match status" value="1"/>
</dbReference>
<dbReference type="PANTHER" id="PTHR43162:SF1">
    <property type="entry name" value="PRESTALK A DIFFERENTIATION PROTEIN A"/>
    <property type="match status" value="1"/>
</dbReference>
<keyword evidence="3" id="KW-1185">Reference proteome</keyword>
<feature type="domain" description="NmrA-like" evidence="1">
    <location>
        <begin position="2"/>
        <end position="239"/>
    </location>
</feature>
<sequence>MSKVFVLGATGQLGASVVEGLLEKNVSVTAYVRDASKAQKLFQQSANLNVVQGGYDDLDVFKSAVAGHERLFLMVQSFGNMLGIKSAFAKIAYEAGVKQIVDISCTQEMAPAWRSNPVCEEHRSCEEAIINIPNRGKYVALRPSFFFSNHFMGDIHTICNANVILGCNPSDEKRMWISPTDISSLAVLALTESIEHHNDCAYEMTSEALSGDERAQLLSKVLGKDIKYAQRSAVEEYKANRSVGMPHETAYAFVEYYPQGQGHITRGLPILLGREPESLEAWLEKNKQAFLQ</sequence>
<reference evidence="2" key="1">
    <citation type="submission" date="2020-12" db="EMBL/GenBank/DDBJ databases">
        <title>Metabolic potential, ecology and presence of endohyphal bacteria is reflected in genomic diversity of Mucoromycotina.</title>
        <authorList>
            <person name="Muszewska A."/>
            <person name="Okrasinska A."/>
            <person name="Steczkiewicz K."/>
            <person name="Drgas O."/>
            <person name="Orlowska M."/>
            <person name="Perlinska-Lenart U."/>
            <person name="Aleksandrzak-Piekarczyk T."/>
            <person name="Szatraj K."/>
            <person name="Zielenkiewicz U."/>
            <person name="Pilsyk S."/>
            <person name="Malc E."/>
            <person name="Mieczkowski P."/>
            <person name="Kruszewska J.S."/>
            <person name="Biernat P."/>
            <person name="Pawlowska J."/>
        </authorList>
    </citation>
    <scope>NUCLEOTIDE SEQUENCE</scope>
    <source>
        <strain evidence="2">WA0000051536</strain>
    </source>
</reference>